<evidence type="ECO:0000256" key="1">
    <source>
        <dbReference type="SAM" id="MobiDB-lite"/>
    </source>
</evidence>
<sequence>MSLRRPRKVVLLAALVTTLALLCCAGSVTVILFGGFSDDDDERANLTMAAFGCGEAGPIDPNAELPDVREYGDQQVRNAAIIINVGAKMRMPPRAWVIAVATAMQESGLVNLGHLGARNDHDSLGLFQQRPSSGWGTPEQVRDPEYAATKFYQKLKKVRGWEKKSLTRAAQAVQISAYPDAYAKHEPAATQMVNMLADGAANAVGNSLSMECAASGQIAASGWTNPVQAEVGSGFRTPERPNHQGVDLMVGRYAPIVAAASGIVSMVKCDEDFRGRKTCNVDGYPGKGGCGWMVEIEHAGNVMTRYCHMVQRPFVHKNQKVTAGEVIGRVGTSGNSSGPHLHFEVHMNNDRSSAGATNPVPFMQQHGAPLGDAG</sequence>
<dbReference type="InterPro" id="IPR050570">
    <property type="entry name" value="Cell_wall_metabolism_enzyme"/>
</dbReference>
<gene>
    <name evidence="3" type="ORF">FHX34_1011120</name>
</gene>
<dbReference type="PANTHER" id="PTHR21666:SF270">
    <property type="entry name" value="MUREIN HYDROLASE ACTIVATOR ENVC"/>
    <property type="match status" value="1"/>
</dbReference>
<keyword evidence="4" id="KW-1185">Reference proteome</keyword>
<evidence type="ECO:0000259" key="2">
    <source>
        <dbReference type="Pfam" id="PF01551"/>
    </source>
</evidence>
<evidence type="ECO:0000313" key="4">
    <source>
        <dbReference type="Proteomes" id="UP000320239"/>
    </source>
</evidence>
<organism evidence="3 4">
    <name type="scientific">Actinoplanes teichomyceticus</name>
    <dbReference type="NCBI Taxonomy" id="1867"/>
    <lineage>
        <taxon>Bacteria</taxon>
        <taxon>Bacillati</taxon>
        <taxon>Actinomycetota</taxon>
        <taxon>Actinomycetes</taxon>
        <taxon>Micromonosporales</taxon>
        <taxon>Micromonosporaceae</taxon>
        <taxon>Actinoplanes</taxon>
    </lineage>
</organism>
<dbReference type="AlphaFoldDB" id="A0A561WQK4"/>
<name>A0A561WQK4_ACTTI</name>
<accession>A0A561WQK4</accession>
<evidence type="ECO:0000313" key="3">
    <source>
        <dbReference type="EMBL" id="TWG26143.1"/>
    </source>
</evidence>
<reference evidence="3 4" key="1">
    <citation type="submission" date="2019-06" db="EMBL/GenBank/DDBJ databases">
        <title>Sequencing the genomes of 1000 actinobacteria strains.</title>
        <authorList>
            <person name="Klenk H.-P."/>
        </authorList>
    </citation>
    <scope>NUCLEOTIDE SEQUENCE [LARGE SCALE GENOMIC DNA]</scope>
    <source>
        <strain evidence="3 4">DSM 43866</strain>
    </source>
</reference>
<dbReference type="InterPro" id="IPR011055">
    <property type="entry name" value="Dup_hybrid_motif"/>
</dbReference>
<feature type="domain" description="M23ase beta-sheet core" evidence="2">
    <location>
        <begin position="242"/>
        <end position="350"/>
    </location>
</feature>
<dbReference type="GO" id="GO:0004222">
    <property type="term" value="F:metalloendopeptidase activity"/>
    <property type="evidence" value="ECO:0007669"/>
    <property type="project" value="TreeGrafter"/>
</dbReference>
<proteinExistence type="predicted"/>
<dbReference type="Gene3D" id="2.70.70.10">
    <property type="entry name" value="Glucose Permease (Domain IIA)"/>
    <property type="match status" value="1"/>
</dbReference>
<comment type="caution">
    <text evidence="3">The sequence shown here is derived from an EMBL/GenBank/DDBJ whole genome shotgun (WGS) entry which is preliminary data.</text>
</comment>
<dbReference type="CDD" id="cd12797">
    <property type="entry name" value="M23_peptidase"/>
    <property type="match status" value="1"/>
</dbReference>
<dbReference type="OrthoDB" id="5496837at2"/>
<dbReference type="EMBL" id="VIWY01000001">
    <property type="protein sequence ID" value="TWG26143.1"/>
    <property type="molecule type" value="Genomic_DNA"/>
</dbReference>
<dbReference type="Pfam" id="PF01551">
    <property type="entry name" value="Peptidase_M23"/>
    <property type="match status" value="1"/>
</dbReference>
<dbReference type="PANTHER" id="PTHR21666">
    <property type="entry name" value="PEPTIDASE-RELATED"/>
    <property type="match status" value="1"/>
</dbReference>
<dbReference type="InterPro" id="IPR016047">
    <property type="entry name" value="M23ase_b-sheet_dom"/>
</dbReference>
<dbReference type="Proteomes" id="UP000320239">
    <property type="component" value="Unassembled WGS sequence"/>
</dbReference>
<protein>
    <submittedName>
        <fullName evidence="3">Peptidase M23-like protein</fullName>
    </submittedName>
</protein>
<dbReference type="SUPFAM" id="SSF51261">
    <property type="entry name" value="Duplicated hybrid motif"/>
    <property type="match status" value="1"/>
</dbReference>
<dbReference type="RefSeq" id="WP_122981555.1">
    <property type="nucleotide sequence ID" value="NZ_BOMX01000024.1"/>
</dbReference>
<feature type="region of interest" description="Disordered" evidence="1">
    <location>
        <begin position="350"/>
        <end position="374"/>
    </location>
</feature>